<dbReference type="Proteomes" id="UP000187404">
    <property type="component" value="Unassembled WGS sequence"/>
</dbReference>
<dbReference type="OrthoDB" id="9771863at2"/>
<keyword evidence="4" id="KW-0067">ATP-binding</keyword>
<evidence type="ECO:0000256" key="1">
    <source>
        <dbReference type="ARBA" id="ARBA00022448"/>
    </source>
</evidence>
<dbReference type="PANTHER" id="PTHR43790">
    <property type="entry name" value="CARBOHYDRATE TRANSPORT ATP-BINDING PROTEIN MG119-RELATED"/>
    <property type="match status" value="1"/>
</dbReference>
<dbReference type="CDD" id="cd03215">
    <property type="entry name" value="ABC_Carb_Monos_II"/>
    <property type="match status" value="1"/>
</dbReference>
<evidence type="ECO:0000256" key="2">
    <source>
        <dbReference type="ARBA" id="ARBA00022737"/>
    </source>
</evidence>
<accession>A0A1Q9JIH5</accession>
<dbReference type="SMART" id="SM00382">
    <property type="entry name" value="AAA"/>
    <property type="match status" value="1"/>
</dbReference>
<dbReference type="Pfam" id="PF00005">
    <property type="entry name" value="ABC_tran"/>
    <property type="match status" value="2"/>
</dbReference>
<comment type="caution">
    <text evidence="6">The sequence shown here is derived from an EMBL/GenBank/DDBJ whole genome shotgun (WGS) entry which is preliminary data.</text>
</comment>
<evidence type="ECO:0000256" key="4">
    <source>
        <dbReference type="ARBA" id="ARBA00022840"/>
    </source>
</evidence>
<dbReference type="InterPro" id="IPR003593">
    <property type="entry name" value="AAA+_ATPase"/>
</dbReference>
<dbReference type="GO" id="GO:0005524">
    <property type="term" value="F:ATP binding"/>
    <property type="evidence" value="ECO:0007669"/>
    <property type="project" value="UniProtKB-KW"/>
</dbReference>
<keyword evidence="1" id="KW-0813">Transport</keyword>
<dbReference type="InterPro" id="IPR027417">
    <property type="entry name" value="P-loop_NTPase"/>
</dbReference>
<dbReference type="RefSeq" id="WP_075713040.1">
    <property type="nucleotide sequence ID" value="NZ_MJIE01000001.1"/>
</dbReference>
<dbReference type="PANTHER" id="PTHR43790:SF9">
    <property type="entry name" value="GALACTOFURANOSE TRANSPORTER ATP-BINDING PROTEIN YTFR"/>
    <property type="match status" value="1"/>
</dbReference>
<keyword evidence="7" id="KW-1185">Reference proteome</keyword>
<dbReference type="SUPFAM" id="SSF52540">
    <property type="entry name" value="P-loop containing nucleoside triphosphate hydrolases"/>
    <property type="match status" value="2"/>
</dbReference>
<dbReference type="STRING" id="1261640.BHK98_07555"/>
<evidence type="ECO:0000256" key="3">
    <source>
        <dbReference type="ARBA" id="ARBA00022741"/>
    </source>
</evidence>
<gene>
    <name evidence="6" type="ORF">BHK98_07555</name>
</gene>
<name>A0A1Q9JIH5_9FIRM</name>
<sequence length="503" mass="55308">MNTSNDLVFKVTGLNKHFGPTYANKNIDFTLRHGEIRGLAGENGSGKSTLLSQLAGIYSSDSGTILKDGEVYRPDSPLYAQNHGVSIVVQELGCIGALSAGVNVFLGRTGEFTRFGVVNMRKIYRRAGEILEQWGLPRIPLNKHANAMSVEEKKIVEIARALSTDPDVLILDEVTQALAQDNRDKLHALIRKYKELGKSVILITHDLDEMIEITDTISILRDGELIETVNSKEITEDQLKTKMVGRSLEGEYYRSDAEATRGNEVILSLRNVSTPRGLKDISFDVYAGEILGFCGLSDSGIHEVGKVAYGLEEKSSGSVILVQEQYEIQKASGAWKNRVGYVPKDRDNEALMLHASIRENFDMSSVPEVIGTADFLSQKKLNQIADDARSQFRVKSVGIFQEIDALSGGNKQKVNMGRWLLKDLQLLIVDCPTRGVDVGVKAYLYQCLKDAKAAGLAILLITDELPEAIGMSDRILVMKDGQITGEVSRSEGLSEEAIVKVMI</sequence>
<evidence type="ECO:0000313" key="7">
    <source>
        <dbReference type="Proteomes" id="UP000187404"/>
    </source>
</evidence>
<dbReference type="GO" id="GO:0016887">
    <property type="term" value="F:ATP hydrolysis activity"/>
    <property type="evidence" value="ECO:0007669"/>
    <property type="project" value="InterPro"/>
</dbReference>
<dbReference type="PROSITE" id="PS50893">
    <property type="entry name" value="ABC_TRANSPORTER_2"/>
    <property type="match status" value="2"/>
</dbReference>
<reference evidence="6 7" key="1">
    <citation type="journal article" date="2016" name="Appl. Environ. Microbiol.">
        <title>Function and Phylogeny of Bacterial Butyryl Coenzyme A:Acetate Transferases and Their Diversity in the Proximal Colon of Swine.</title>
        <authorList>
            <person name="Trachsel J."/>
            <person name="Bayles D.O."/>
            <person name="Looft T."/>
            <person name="Levine U.Y."/>
            <person name="Allen H.K."/>
        </authorList>
    </citation>
    <scope>NUCLEOTIDE SEQUENCE [LARGE SCALE GENOMIC DNA]</scope>
    <source>
        <strain evidence="6 7">68-3-10</strain>
    </source>
</reference>
<dbReference type="Gene3D" id="3.40.50.300">
    <property type="entry name" value="P-loop containing nucleotide triphosphate hydrolases"/>
    <property type="match status" value="2"/>
</dbReference>
<evidence type="ECO:0000313" key="6">
    <source>
        <dbReference type="EMBL" id="OLR55927.1"/>
    </source>
</evidence>
<organism evidence="6 7">
    <name type="scientific">Hornefia porci</name>
    <dbReference type="NCBI Taxonomy" id="2652292"/>
    <lineage>
        <taxon>Bacteria</taxon>
        <taxon>Bacillati</taxon>
        <taxon>Bacillota</taxon>
        <taxon>Clostridia</taxon>
        <taxon>Peptostreptococcales</taxon>
        <taxon>Anaerovoracaceae</taxon>
        <taxon>Hornefia</taxon>
    </lineage>
</organism>
<feature type="domain" description="ABC transporter" evidence="5">
    <location>
        <begin position="9"/>
        <end position="247"/>
    </location>
</feature>
<proteinExistence type="predicted"/>
<dbReference type="InterPro" id="IPR017871">
    <property type="entry name" value="ABC_transporter-like_CS"/>
</dbReference>
<keyword evidence="2" id="KW-0677">Repeat</keyword>
<dbReference type="InterPro" id="IPR003439">
    <property type="entry name" value="ABC_transporter-like_ATP-bd"/>
</dbReference>
<keyword evidence="3" id="KW-0547">Nucleotide-binding</keyword>
<evidence type="ECO:0000259" key="5">
    <source>
        <dbReference type="PROSITE" id="PS50893"/>
    </source>
</evidence>
<dbReference type="EMBL" id="MJIE01000001">
    <property type="protein sequence ID" value="OLR55927.1"/>
    <property type="molecule type" value="Genomic_DNA"/>
</dbReference>
<dbReference type="InterPro" id="IPR050107">
    <property type="entry name" value="ABC_carbohydrate_import_ATPase"/>
</dbReference>
<protein>
    <recommendedName>
        <fullName evidence="5">ABC transporter domain-containing protein</fullName>
    </recommendedName>
</protein>
<dbReference type="AlphaFoldDB" id="A0A1Q9JIH5"/>
<dbReference type="CDD" id="cd03216">
    <property type="entry name" value="ABC_Carb_Monos_I"/>
    <property type="match status" value="1"/>
</dbReference>
<dbReference type="PROSITE" id="PS00211">
    <property type="entry name" value="ABC_TRANSPORTER_1"/>
    <property type="match status" value="1"/>
</dbReference>
<feature type="domain" description="ABC transporter" evidence="5">
    <location>
        <begin position="260"/>
        <end position="503"/>
    </location>
</feature>